<keyword evidence="2" id="KW-1185">Reference proteome</keyword>
<evidence type="ECO:0000313" key="2">
    <source>
        <dbReference type="Proteomes" id="UP001597478"/>
    </source>
</evidence>
<comment type="caution">
    <text evidence="1">The sequence shown here is derived from an EMBL/GenBank/DDBJ whole genome shotgun (WGS) entry which is preliminary data.</text>
</comment>
<feature type="non-terminal residue" evidence="1">
    <location>
        <position position="1"/>
    </location>
</feature>
<sequence>DKQKLKLVESESYANGIQKLVYDVVH</sequence>
<organism evidence="1 2">
    <name type="scientific">Prauserella oleivorans</name>
    <dbReference type="NCBI Taxonomy" id="1478153"/>
    <lineage>
        <taxon>Bacteria</taxon>
        <taxon>Bacillati</taxon>
        <taxon>Actinomycetota</taxon>
        <taxon>Actinomycetes</taxon>
        <taxon>Pseudonocardiales</taxon>
        <taxon>Pseudonocardiaceae</taxon>
        <taxon>Prauserella</taxon>
    </lineage>
</organism>
<reference evidence="2" key="1">
    <citation type="journal article" date="2019" name="Int. J. Syst. Evol. Microbiol.">
        <title>The Global Catalogue of Microorganisms (GCM) 10K type strain sequencing project: providing services to taxonomists for standard genome sequencing and annotation.</title>
        <authorList>
            <consortium name="The Broad Institute Genomics Platform"/>
            <consortium name="The Broad Institute Genome Sequencing Center for Infectious Disease"/>
            <person name="Wu L."/>
            <person name="Ma J."/>
        </authorList>
    </citation>
    <scope>NUCLEOTIDE SEQUENCE [LARGE SCALE GENOMIC DNA]</scope>
    <source>
        <strain evidence="2">IBRC-M 10906</strain>
    </source>
</reference>
<name>A0ABW5WCF6_9PSEU</name>
<gene>
    <name evidence="1" type="ORF">ACFS2C_18700</name>
</gene>
<proteinExistence type="predicted"/>
<dbReference type="EMBL" id="JBHUOF010000029">
    <property type="protein sequence ID" value="MFD2801422.1"/>
    <property type="molecule type" value="Genomic_DNA"/>
</dbReference>
<accession>A0ABW5WCF6</accession>
<dbReference type="Proteomes" id="UP001597478">
    <property type="component" value="Unassembled WGS sequence"/>
</dbReference>
<evidence type="ECO:0000313" key="1">
    <source>
        <dbReference type="EMBL" id="MFD2801422.1"/>
    </source>
</evidence>
<protein>
    <submittedName>
        <fullName evidence="1">Deaminase</fullName>
    </submittedName>
</protein>